<name>A0A6C0J487_9ZZZZ</name>
<sequence>MYDLIIIDEISMVSTADYNDIKSIAMIHGKKILMVGDFVQNSQPGTRIC</sequence>
<accession>A0A6C0J487</accession>
<dbReference type="Gene3D" id="3.40.50.300">
    <property type="entry name" value="P-loop containing nucleotide triphosphate hydrolases"/>
    <property type="match status" value="1"/>
</dbReference>
<reference evidence="1" key="1">
    <citation type="journal article" date="2020" name="Nature">
        <title>Giant virus diversity and host interactions through global metagenomics.</title>
        <authorList>
            <person name="Schulz F."/>
            <person name="Roux S."/>
            <person name="Paez-Espino D."/>
            <person name="Jungbluth S."/>
            <person name="Walsh D.A."/>
            <person name="Denef V.J."/>
            <person name="McMahon K.D."/>
            <person name="Konstantinidis K.T."/>
            <person name="Eloe-Fadrosh E.A."/>
            <person name="Kyrpides N.C."/>
            <person name="Woyke T."/>
        </authorList>
    </citation>
    <scope>NUCLEOTIDE SEQUENCE</scope>
    <source>
        <strain evidence="1">GVMAG-M-3300025860-20</strain>
    </source>
</reference>
<protein>
    <submittedName>
        <fullName evidence="1">Uncharacterized protein</fullName>
    </submittedName>
</protein>
<proteinExistence type="predicted"/>
<dbReference type="EMBL" id="MN740327">
    <property type="protein sequence ID" value="QHU00442.1"/>
    <property type="molecule type" value="Genomic_DNA"/>
</dbReference>
<organism evidence="1">
    <name type="scientific">viral metagenome</name>
    <dbReference type="NCBI Taxonomy" id="1070528"/>
    <lineage>
        <taxon>unclassified sequences</taxon>
        <taxon>metagenomes</taxon>
        <taxon>organismal metagenomes</taxon>
    </lineage>
</organism>
<evidence type="ECO:0000313" key="1">
    <source>
        <dbReference type="EMBL" id="QHU00442.1"/>
    </source>
</evidence>
<dbReference type="AlphaFoldDB" id="A0A6C0J487"/>
<dbReference type="InterPro" id="IPR027417">
    <property type="entry name" value="P-loop_NTPase"/>
</dbReference>
<dbReference type="SUPFAM" id="SSF52540">
    <property type="entry name" value="P-loop containing nucleoside triphosphate hydrolases"/>
    <property type="match status" value="1"/>
</dbReference>
<dbReference type="Pfam" id="PF13604">
    <property type="entry name" value="AAA_30"/>
    <property type="match status" value="1"/>
</dbReference>